<evidence type="ECO:0000256" key="1">
    <source>
        <dbReference type="ARBA" id="ARBA00004141"/>
    </source>
</evidence>
<evidence type="ECO:0000256" key="2">
    <source>
        <dbReference type="ARBA" id="ARBA00022692"/>
    </source>
</evidence>
<name>A0A8H5HKS3_9AGAR</name>
<feature type="transmembrane region" description="Helical" evidence="5">
    <location>
        <begin position="12"/>
        <end position="33"/>
    </location>
</feature>
<feature type="domain" description="MARVEL" evidence="6">
    <location>
        <begin position="8"/>
        <end position="145"/>
    </location>
</feature>
<keyword evidence="2 5" id="KW-0812">Transmembrane</keyword>
<comment type="subcellular location">
    <subcellularLocation>
        <location evidence="1">Membrane</location>
        <topology evidence="1">Multi-pass membrane protein</topology>
    </subcellularLocation>
</comment>
<accession>A0A8H5HKS3</accession>
<evidence type="ECO:0000259" key="6">
    <source>
        <dbReference type="Pfam" id="PF01284"/>
    </source>
</evidence>
<protein>
    <recommendedName>
        <fullName evidence="6">MARVEL domain-containing protein</fullName>
    </recommendedName>
</protein>
<feature type="transmembrane region" description="Helical" evidence="5">
    <location>
        <begin position="129"/>
        <end position="150"/>
    </location>
</feature>
<feature type="transmembrane region" description="Helical" evidence="5">
    <location>
        <begin position="53"/>
        <end position="73"/>
    </location>
</feature>
<sequence>MAVDDHIRRGHPILFGLLLVFSIIEMSISAWLTSRFNAHHNYRNTSERDRVRYALFASIWTIIGSSLFLILFIHSATGSIMTSVAAHLIFLILTWIIWIAAAASISAMVGGGLNCPTQTIFVYCGQLNALQAFAWIIWILVTFMLIVVIFRGISAARRGDGYRGGLVV</sequence>
<evidence type="ECO:0000256" key="3">
    <source>
        <dbReference type="ARBA" id="ARBA00022989"/>
    </source>
</evidence>
<keyword evidence="4 5" id="KW-0472">Membrane</keyword>
<feature type="transmembrane region" description="Helical" evidence="5">
    <location>
        <begin position="85"/>
        <end position="109"/>
    </location>
</feature>
<dbReference type="OrthoDB" id="2117453at2759"/>
<dbReference type="AlphaFoldDB" id="A0A8H5HKS3"/>
<proteinExistence type="predicted"/>
<dbReference type="InterPro" id="IPR008253">
    <property type="entry name" value="Marvel"/>
</dbReference>
<dbReference type="EMBL" id="JAACJP010000004">
    <property type="protein sequence ID" value="KAF5385107.1"/>
    <property type="molecule type" value="Genomic_DNA"/>
</dbReference>
<gene>
    <name evidence="7" type="ORF">D9615_000958</name>
</gene>
<evidence type="ECO:0000256" key="4">
    <source>
        <dbReference type="ARBA" id="ARBA00023136"/>
    </source>
</evidence>
<keyword evidence="3 5" id="KW-1133">Transmembrane helix</keyword>
<dbReference type="Pfam" id="PF01284">
    <property type="entry name" value="MARVEL"/>
    <property type="match status" value="1"/>
</dbReference>
<evidence type="ECO:0000313" key="8">
    <source>
        <dbReference type="Proteomes" id="UP000565441"/>
    </source>
</evidence>
<comment type="caution">
    <text evidence="7">The sequence shown here is derived from an EMBL/GenBank/DDBJ whole genome shotgun (WGS) entry which is preliminary data.</text>
</comment>
<evidence type="ECO:0000313" key="7">
    <source>
        <dbReference type="EMBL" id="KAF5385107.1"/>
    </source>
</evidence>
<evidence type="ECO:0000256" key="5">
    <source>
        <dbReference type="SAM" id="Phobius"/>
    </source>
</evidence>
<reference evidence="7 8" key="1">
    <citation type="journal article" date="2020" name="ISME J.">
        <title>Uncovering the hidden diversity of litter-decomposition mechanisms in mushroom-forming fungi.</title>
        <authorList>
            <person name="Floudas D."/>
            <person name="Bentzer J."/>
            <person name="Ahren D."/>
            <person name="Johansson T."/>
            <person name="Persson P."/>
            <person name="Tunlid A."/>
        </authorList>
    </citation>
    <scope>NUCLEOTIDE SEQUENCE [LARGE SCALE GENOMIC DNA]</scope>
    <source>
        <strain evidence="7 8">CBS 661.87</strain>
    </source>
</reference>
<dbReference type="Proteomes" id="UP000565441">
    <property type="component" value="Unassembled WGS sequence"/>
</dbReference>
<organism evidence="7 8">
    <name type="scientific">Tricholomella constricta</name>
    <dbReference type="NCBI Taxonomy" id="117010"/>
    <lineage>
        <taxon>Eukaryota</taxon>
        <taxon>Fungi</taxon>
        <taxon>Dikarya</taxon>
        <taxon>Basidiomycota</taxon>
        <taxon>Agaricomycotina</taxon>
        <taxon>Agaricomycetes</taxon>
        <taxon>Agaricomycetidae</taxon>
        <taxon>Agaricales</taxon>
        <taxon>Tricholomatineae</taxon>
        <taxon>Lyophyllaceae</taxon>
        <taxon>Tricholomella</taxon>
    </lineage>
</organism>
<dbReference type="GO" id="GO:0016020">
    <property type="term" value="C:membrane"/>
    <property type="evidence" value="ECO:0007669"/>
    <property type="project" value="UniProtKB-SubCell"/>
</dbReference>
<keyword evidence="8" id="KW-1185">Reference proteome</keyword>